<evidence type="ECO:0000313" key="1">
    <source>
        <dbReference type="EMBL" id="CAB4128281.1"/>
    </source>
</evidence>
<gene>
    <name evidence="1" type="ORF">UFOVP100_21</name>
</gene>
<proteinExistence type="predicted"/>
<protein>
    <submittedName>
        <fullName evidence="1">Uncharacterized protein</fullName>
    </submittedName>
</protein>
<organism evidence="1">
    <name type="scientific">uncultured Caudovirales phage</name>
    <dbReference type="NCBI Taxonomy" id="2100421"/>
    <lineage>
        <taxon>Viruses</taxon>
        <taxon>Duplodnaviria</taxon>
        <taxon>Heunggongvirae</taxon>
        <taxon>Uroviricota</taxon>
        <taxon>Caudoviricetes</taxon>
        <taxon>Peduoviridae</taxon>
        <taxon>Maltschvirus</taxon>
        <taxon>Maltschvirus maltsch</taxon>
    </lineage>
</organism>
<name>A0A6J5L1V3_9CAUD</name>
<reference evidence="1" key="1">
    <citation type="submission" date="2020-04" db="EMBL/GenBank/DDBJ databases">
        <authorList>
            <person name="Chiriac C."/>
            <person name="Salcher M."/>
            <person name="Ghai R."/>
            <person name="Kavagutti S V."/>
        </authorList>
    </citation>
    <scope>NUCLEOTIDE SEQUENCE</scope>
</reference>
<sequence length="55" mass="6891">MIDKNEMKKWIQRRIDYFETKFEMQPKPRDEEDVEERGMLAAFYMVTEFIEGQRR</sequence>
<accession>A0A6J5L1V3</accession>
<dbReference type="EMBL" id="LR796229">
    <property type="protein sequence ID" value="CAB4128281.1"/>
    <property type="molecule type" value="Genomic_DNA"/>
</dbReference>